<dbReference type="InterPro" id="IPR020846">
    <property type="entry name" value="MFS_dom"/>
</dbReference>
<feature type="transmembrane region" description="Helical" evidence="8">
    <location>
        <begin position="149"/>
        <end position="173"/>
    </location>
</feature>
<dbReference type="SUPFAM" id="SSF103473">
    <property type="entry name" value="MFS general substrate transporter"/>
    <property type="match status" value="1"/>
</dbReference>
<dbReference type="PATRIC" id="fig|1280950.3.peg.1294"/>
<dbReference type="PROSITE" id="PS00872">
    <property type="entry name" value="NA_GALACTOSIDE_SYMP"/>
    <property type="match status" value="1"/>
</dbReference>
<evidence type="ECO:0000256" key="1">
    <source>
        <dbReference type="ARBA" id="ARBA00004651"/>
    </source>
</evidence>
<feature type="transmembrane region" description="Helical" evidence="8">
    <location>
        <begin position="270"/>
        <end position="289"/>
    </location>
</feature>
<reference evidence="10 11" key="1">
    <citation type="journal article" date="2014" name="Antonie Van Leeuwenhoek">
        <title>Hyphomonas beringensis sp. nov. and Hyphomonas chukchiensis sp. nov., isolated from surface seawater of the Bering Sea and Chukchi Sea.</title>
        <authorList>
            <person name="Li C."/>
            <person name="Lai Q."/>
            <person name="Li G."/>
            <person name="Dong C."/>
            <person name="Wang J."/>
            <person name="Liao Y."/>
            <person name="Shao Z."/>
        </authorList>
    </citation>
    <scope>NUCLEOTIDE SEQUENCE [LARGE SCALE GENOMIC DNA]</scope>
    <source>
        <strain evidence="10 11">MHS-2</strain>
    </source>
</reference>
<evidence type="ECO:0000256" key="3">
    <source>
        <dbReference type="ARBA" id="ARBA00022448"/>
    </source>
</evidence>
<evidence type="ECO:0000256" key="5">
    <source>
        <dbReference type="ARBA" id="ARBA00022692"/>
    </source>
</evidence>
<keyword evidence="4" id="KW-1003">Cell membrane</keyword>
<dbReference type="InterPro" id="IPR001927">
    <property type="entry name" value="Na/Gal_symport"/>
</dbReference>
<dbReference type="OrthoDB" id="181905at2"/>
<protein>
    <submittedName>
        <fullName evidence="10">Sugar (Glycoside-Pentoside-Hexuronide) transporter</fullName>
    </submittedName>
</protein>
<dbReference type="AlphaFoldDB" id="A0A059FSN3"/>
<comment type="caution">
    <text evidence="10">The sequence shown here is derived from an EMBL/GenBank/DDBJ whole genome shotgun (WGS) entry which is preliminary data.</text>
</comment>
<feature type="transmembrane region" description="Helical" evidence="8">
    <location>
        <begin position="329"/>
        <end position="350"/>
    </location>
</feature>
<evidence type="ECO:0000259" key="9">
    <source>
        <dbReference type="PROSITE" id="PS50850"/>
    </source>
</evidence>
<keyword evidence="5 8" id="KW-0812">Transmembrane</keyword>
<feature type="domain" description="Major facilitator superfamily (MFS) profile" evidence="9">
    <location>
        <begin position="11"/>
        <end position="453"/>
    </location>
</feature>
<dbReference type="InterPro" id="IPR039672">
    <property type="entry name" value="MFS_2"/>
</dbReference>
<dbReference type="NCBIfam" id="TIGR00792">
    <property type="entry name" value="gph"/>
    <property type="match status" value="1"/>
</dbReference>
<evidence type="ECO:0000256" key="8">
    <source>
        <dbReference type="SAM" id="Phobius"/>
    </source>
</evidence>
<dbReference type="CDD" id="cd17332">
    <property type="entry name" value="MFS_MelB_like"/>
    <property type="match status" value="1"/>
</dbReference>
<feature type="transmembrane region" description="Helical" evidence="8">
    <location>
        <begin position="427"/>
        <end position="444"/>
    </location>
</feature>
<comment type="subcellular location">
    <subcellularLocation>
        <location evidence="1">Cell membrane</location>
        <topology evidence="1">Multi-pass membrane protein</topology>
    </subcellularLocation>
</comment>
<name>A0A059FSN3_9PROT</name>
<dbReference type="Gene3D" id="1.20.1250.20">
    <property type="entry name" value="MFS general substrate transporter like domains"/>
    <property type="match status" value="2"/>
</dbReference>
<feature type="transmembrane region" description="Helical" evidence="8">
    <location>
        <begin position="82"/>
        <end position="101"/>
    </location>
</feature>
<keyword evidence="11" id="KW-1185">Reference proteome</keyword>
<dbReference type="Proteomes" id="UP000025171">
    <property type="component" value="Unassembled WGS sequence"/>
</dbReference>
<feature type="transmembrane region" description="Helical" evidence="8">
    <location>
        <begin position="185"/>
        <end position="205"/>
    </location>
</feature>
<dbReference type="eggNOG" id="COG2211">
    <property type="taxonomic scope" value="Bacteria"/>
</dbReference>
<keyword evidence="6 8" id="KW-1133">Transmembrane helix</keyword>
<sequence length="467" mass="51066">MTTSSPLRLRHILGWSSGGFAVAVYLGVTINYFLFFLTQGATIPVGMASMVLLLPRLWDVVTDPIMGAISDRTRGRAGRRRPWILFGGLVFAVSFYFMFAIPDFDAAWQRAVWVTGFYMLVGTGYTMFEVPLNAMLPEMSQDYRQRARLAGYNMIAIRTGLIATMLVGPYIFAADADVAAGFRRIGLFAAVVIAVASIVVFTTTGDAPRVERPHKKFHLRQELSALWKNKPFKVLFCAHLLKFTGIGAAGTCVIYYLVFVLKAPPQSVGVVLSATAATATLFLPLWMWLMQKWGKKQAYSAALLILSFAMLPLLFVQPDAFDFSFKIPFVAEAVNGAVIAVAGILILASLGDSGAILAPNAMIPDTVEADELQSGTRREGTILGAWTFSRKLGMALGAYVVSLMLGWSGFVPGATSQSPEALNGIRLGYVLFPVSCYIAAWLILRKYTLSEARFEEIKADLVGRAER</sequence>
<feature type="transmembrane region" description="Helical" evidence="8">
    <location>
        <begin position="396"/>
        <end position="415"/>
    </location>
</feature>
<dbReference type="GO" id="GO:0005886">
    <property type="term" value="C:plasma membrane"/>
    <property type="evidence" value="ECO:0007669"/>
    <property type="project" value="UniProtKB-SubCell"/>
</dbReference>
<evidence type="ECO:0000256" key="6">
    <source>
        <dbReference type="ARBA" id="ARBA00022989"/>
    </source>
</evidence>
<dbReference type="GO" id="GO:0008643">
    <property type="term" value="P:carbohydrate transport"/>
    <property type="evidence" value="ECO:0007669"/>
    <property type="project" value="InterPro"/>
</dbReference>
<dbReference type="EMBL" id="ARYK01000002">
    <property type="protein sequence ID" value="KCZ93468.1"/>
    <property type="molecule type" value="Genomic_DNA"/>
</dbReference>
<dbReference type="GO" id="GO:0006814">
    <property type="term" value="P:sodium ion transport"/>
    <property type="evidence" value="ECO:0007669"/>
    <property type="project" value="InterPro"/>
</dbReference>
<dbReference type="GO" id="GO:0015293">
    <property type="term" value="F:symporter activity"/>
    <property type="evidence" value="ECO:0007669"/>
    <property type="project" value="InterPro"/>
</dbReference>
<dbReference type="PROSITE" id="PS50850">
    <property type="entry name" value="MFS"/>
    <property type="match status" value="1"/>
</dbReference>
<proteinExistence type="inferred from homology"/>
<dbReference type="STRING" id="1280950.HJO_06425"/>
<feature type="transmembrane region" description="Helical" evidence="8">
    <location>
        <begin position="12"/>
        <end position="35"/>
    </location>
</feature>
<accession>A0A059FSN3</accession>
<organism evidence="10 11">
    <name type="scientific">Hyphomonas johnsonii MHS-2</name>
    <dbReference type="NCBI Taxonomy" id="1280950"/>
    <lineage>
        <taxon>Bacteria</taxon>
        <taxon>Pseudomonadati</taxon>
        <taxon>Pseudomonadota</taxon>
        <taxon>Alphaproteobacteria</taxon>
        <taxon>Hyphomonadales</taxon>
        <taxon>Hyphomonadaceae</taxon>
        <taxon>Hyphomonas</taxon>
    </lineage>
</organism>
<evidence type="ECO:0000256" key="4">
    <source>
        <dbReference type="ARBA" id="ARBA00022475"/>
    </source>
</evidence>
<evidence type="ECO:0000256" key="2">
    <source>
        <dbReference type="ARBA" id="ARBA00009617"/>
    </source>
</evidence>
<dbReference type="RefSeq" id="WP_035615106.1">
    <property type="nucleotide sequence ID" value="NZ_ARYK01000002.1"/>
</dbReference>
<evidence type="ECO:0000313" key="10">
    <source>
        <dbReference type="EMBL" id="KCZ93468.1"/>
    </source>
</evidence>
<dbReference type="Pfam" id="PF13347">
    <property type="entry name" value="MFS_2"/>
    <property type="match status" value="1"/>
</dbReference>
<dbReference type="PANTHER" id="PTHR11328">
    <property type="entry name" value="MAJOR FACILITATOR SUPERFAMILY DOMAIN-CONTAINING PROTEIN"/>
    <property type="match status" value="1"/>
</dbReference>
<dbReference type="InterPro" id="IPR018043">
    <property type="entry name" value="Na/Gal_symport_CS"/>
</dbReference>
<feature type="transmembrane region" description="Helical" evidence="8">
    <location>
        <begin position="234"/>
        <end position="258"/>
    </location>
</feature>
<dbReference type="InterPro" id="IPR036259">
    <property type="entry name" value="MFS_trans_sf"/>
</dbReference>
<keyword evidence="3" id="KW-0813">Transport</keyword>
<evidence type="ECO:0000313" key="11">
    <source>
        <dbReference type="Proteomes" id="UP000025171"/>
    </source>
</evidence>
<evidence type="ECO:0000256" key="7">
    <source>
        <dbReference type="ARBA" id="ARBA00023136"/>
    </source>
</evidence>
<comment type="similarity">
    <text evidence="2">Belongs to the sodium:galactoside symporter (TC 2.A.2) family.</text>
</comment>
<dbReference type="PANTHER" id="PTHR11328:SF24">
    <property type="entry name" value="MAJOR FACILITATOR SUPERFAMILY (MFS) PROFILE DOMAIN-CONTAINING PROTEIN"/>
    <property type="match status" value="1"/>
</dbReference>
<keyword evidence="7 8" id="KW-0472">Membrane</keyword>
<feature type="transmembrane region" description="Helical" evidence="8">
    <location>
        <begin position="107"/>
        <end position="128"/>
    </location>
</feature>
<gene>
    <name evidence="10" type="ORF">HJO_06425</name>
</gene>
<feature type="transmembrane region" description="Helical" evidence="8">
    <location>
        <begin position="298"/>
        <end position="317"/>
    </location>
</feature>